<evidence type="ECO:0000259" key="2">
    <source>
        <dbReference type="Pfam" id="PF20737"/>
    </source>
</evidence>
<accession>A0A9P4GXM6</accession>
<dbReference type="PANTHER" id="PTHR43465">
    <property type="entry name" value="DUF1680 DOMAIN PROTEIN (AFU_ORTHOLOGUE AFUA_1G08910)"/>
    <property type="match status" value="1"/>
</dbReference>
<dbReference type="EMBL" id="ML978389">
    <property type="protein sequence ID" value="KAF2023031.1"/>
    <property type="molecule type" value="Genomic_DNA"/>
</dbReference>
<keyword evidence="4" id="KW-1185">Reference proteome</keyword>
<dbReference type="Pfam" id="PF20737">
    <property type="entry name" value="Glyco_hydro127C"/>
    <property type="match status" value="1"/>
</dbReference>
<evidence type="ECO:0000259" key="1">
    <source>
        <dbReference type="Pfam" id="PF07944"/>
    </source>
</evidence>
<name>A0A9P4GXM6_9PLEO</name>
<organism evidence="3 4">
    <name type="scientific">Setomelanomma holmii</name>
    <dbReference type="NCBI Taxonomy" id="210430"/>
    <lineage>
        <taxon>Eukaryota</taxon>
        <taxon>Fungi</taxon>
        <taxon>Dikarya</taxon>
        <taxon>Ascomycota</taxon>
        <taxon>Pezizomycotina</taxon>
        <taxon>Dothideomycetes</taxon>
        <taxon>Pleosporomycetidae</taxon>
        <taxon>Pleosporales</taxon>
        <taxon>Pleosporineae</taxon>
        <taxon>Phaeosphaeriaceae</taxon>
        <taxon>Setomelanomma</taxon>
    </lineage>
</organism>
<dbReference type="Pfam" id="PF07944">
    <property type="entry name" value="Beta-AFase-like_GH127_cat"/>
    <property type="match status" value="1"/>
</dbReference>
<dbReference type="InterPro" id="IPR012878">
    <property type="entry name" value="Beta-AFase-like_GH127_cat"/>
</dbReference>
<dbReference type="InterPro" id="IPR049174">
    <property type="entry name" value="Beta-AFase-like"/>
</dbReference>
<gene>
    <name evidence="3" type="ORF">EK21DRAFT_95239</name>
</gene>
<dbReference type="Proteomes" id="UP000799777">
    <property type="component" value="Unassembled WGS sequence"/>
</dbReference>
<dbReference type="AlphaFoldDB" id="A0A9P4GXM6"/>
<dbReference type="OrthoDB" id="654211at2759"/>
<feature type="domain" description="Non-reducing end beta-L-arabinofuranosidase-like GH127 C-terminal" evidence="2">
    <location>
        <begin position="227"/>
        <end position="266"/>
    </location>
</feature>
<feature type="domain" description="Non-reducing end beta-L-arabinofuranosidase-like GH127 catalytic" evidence="1">
    <location>
        <begin position="36"/>
        <end position="183"/>
    </location>
</feature>
<dbReference type="InterPro" id="IPR049049">
    <property type="entry name" value="Beta-AFase-like_GH127_C"/>
</dbReference>
<sequence>MRQSCEDGKHYYDWEAEKRGDGPWKRPDRYPTSGAHWYNQAHAPILQQQSIEGHSSGGQQLSKTGEWQATLSRLWNNMVDQKMYITGGIGAMKQWEGFGIDYVLPQSTDEGGCYAETCASIAVMFLADRMLDIDHNGRYADIMELCLYNNVMTAMSLDSKSFTYVNQLSSSEADKSGRKDWFCFTLTLSASSASVSNGYLTLDATYLSANLTFTLDIHGFSPRFTEPHPYTNQNTISIARGPIIYCLEDAQNPWETNHFKDVVLKPCEKVTEEERVHEPSGEKYVALRAKVTKRSLARWQAKEVGQDPSVTGSWQQKQTYTAWLTVLSPAYAFLMA</sequence>
<evidence type="ECO:0000313" key="3">
    <source>
        <dbReference type="EMBL" id="KAF2023031.1"/>
    </source>
</evidence>
<comment type="caution">
    <text evidence="3">The sequence shown here is derived from an EMBL/GenBank/DDBJ whole genome shotgun (WGS) entry which is preliminary data.</text>
</comment>
<evidence type="ECO:0000313" key="4">
    <source>
        <dbReference type="Proteomes" id="UP000799777"/>
    </source>
</evidence>
<dbReference type="PANTHER" id="PTHR43465:SF2">
    <property type="entry name" value="DUF1680 DOMAIN PROTEIN (AFU_ORTHOLOGUE AFUA_1G08910)"/>
    <property type="match status" value="1"/>
</dbReference>
<proteinExistence type="predicted"/>
<reference evidence="3" key="1">
    <citation type="journal article" date="2020" name="Stud. Mycol.">
        <title>101 Dothideomycetes genomes: a test case for predicting lifestyles and emergence of pathogens.</title>
        <authorList>
            <person name="Haridas S."/>
            <person name="Albert R."/>
            <person name="Binder M."/>
            <person name="Bloem J."/>
            <person name="Labutti K."/>
            <person name="Salamov A."/>
            <person name="Andreopoulos B."/>
            <person name="Baker S."/>
            <person name="Barry K."/>
            <person name="Bills G."/>
            <person name="Bluhm B."/>
            <person name="Cannon C."/>
            <person name="Castanera R."/>
            <person name="Culley D."/>
            <person name="Daum C."/>
            <person name="Ezra D."/>
            <person name="Gonzalez J."/>
            <person name="Henrissat B."/>
            <person name="Kuo A."/>
            <person name="Liang C."/>
            <person name="Lipzen A."/>
            <person name="Lutzoni F."/>
            <person name="Magnuson J."/>
            <person name="Mondo S."/>
            <person name="Nolan M."/>
            <person name="Ohm R."/>
            <person name="Pangilinan J."/>
            <person name="Park H.-J."/>
            <person name="Ramirez L."/>
            <person name="Alfaro M."/>
            <person name="Sun H."/>
            <person name="Tritt A."/>
            <person name="Yoshinaga Y."/>
            <person name="Zwiers L.-H."/>
            <person name="Turgeon B."/>
            <person name="Goodwin S."/>
            <person name="Spatafora J."/>
            <person name="Crous P."/>
            <person name="Grigoriev I."/>
        </authorList>
    </citation>
    <scope>NUCLEOTIDE SEQUENCE</scope>
    <source>
        <strain evidence="3">CBS 110217</strain>
    </source>
</reference>
<protein>
    <submittedName>
        <fullName evidence="3">DUF1680-domain-containing protein</fullName>
    </submittedName>
</protein>